<evidence type="ECO:0000256" key="3">
    <source>
        <dbReference type="ARBA" id="ARBA00022832"/>
    </source>
</evidence>
<dbReference type="InterPro" id="IPR011032">
    <property type="entry name" value="GroES-like_sf"/>
</dbReference>
<comment type="caution">
    <text evidence="12">The sequence shown here is derived from an EMBL/GenBank/DDBJ whole genome shotgun (WGS) entry which is preliminary data.</text>
</comment>
<dbReference type="AlphaFoldDB" id="A0A4Y3UPQ8"/>
<evidence type="ECO:0000256" key="8">
    <source>
        <dbReference type="ARBA" id="ARBA00023160"/>
    </source>
</evidence>
<comment type="similarity">
    <text evidence="1">Belongs to the zinc-containing alcohol dehydrogenase family. Quinone oxidoreductase subfamily.</text>
</comment>
<dbReference type="Pfam" id="PF08240">
    <property type="entry name" value="ADH_N"/>
    <property type="match status" value="1"/>
</dbReference>
<dbReference type="Gene3D" id="3.40.50.720">
    <property type="entry name" value="NAD(P)-binding Rossmann-like Domain"/>
    <property type="match status" value="1"/>
</dbReference>
<evidence type="ECO:0000259" key="11">
    <source>
        <dbReference type="SMART" id="SM00829"/>
    </source>
</evidence>
<name>A0A4Y3UPQ8_9MICO</name>
<keyword evidence="4" id="KW-0521">NADP</keyword>
<dbReference type="InterPro" id="IPR013154">
    <property type="entry name" value="ADH-like_N"/>
</dbReference>
<evidence type="ECO:0000256" key="4">
    <source>
        <dbReference type="ARBA" id="ARBA00022857"/>
    </source>
</evidence>
<keyword evidence="6" id="KW-0560">Oxidoreductase</keyword>
<dbReference type="SMART" id="SM00829">
    <property type="entry name" value="PKS_ER"/>
    <property type="match status" value="1"/>
</dbReference>
<keyword evidence="7" id="KW-0443">Lipid metabolism</keyword>
<evidence type="ECO:0000256" key="1">
    <source>
        <dbReference type="ARBA" id="ARBA00010371"/>
    </source>
</evidence>
<keyword evidence="2" id="KW-0444">Lipid biosynthesis</keyword>
<proteinExistence type="inferred from homology"/>
<dbReference type="InterPro" id="IPR020843">
    <property type="entry name" value="ER"/>
</dbReference>
<dbReference type="SUPFAM" id="SSF51735">
    <property type="entry name" value="NAD(P)-binding Rossmann-fold domains"/>
    <property type="match status" value="1"/>
</dbReference>
<dbReference type="Proteomes" id="UP000319804">
    <property type="component" value="Unassembled WGS sequence"/>
</dbReference>
<protein>
    <recommendedName>
        <fullName evidence="9">enoyl-[acyl-carrier-protein] reductase</fullName>
        <ecNumber evidence="9">1.3.1.104</ecNumber>
    </recommendedName>
</protein>
<evidence type="ECO:0000256" key="2">
    <source>
        <dbReference type="ARBA" id="ARBA00022516"/>
    </source>
</evidence>
<comment type="catalytic activity">
    <reaction evidence="10">
        <text>a 2,3-saturated acyl-[ACP] + NADP(+) = a (2E)-enoyl-[ACP] + NADPH + H(+)</text>
        <dbReference type="Rhea" id="RHEA:22564"/>
        <dbReference type="Rhea" id="RHEA-COMP:9925"/>
        <dbReference type="Rhea" id="RHEA-COMP:9926"/>
        <dbReference type="ChEBI" id="CHEBI:15378"/>
        <dbReference type="ChEBI" id="CHEBI:57783"/>
        <dbReference type="ChEBI" id="CHEBI:58349"/>
        <dbReference type="ChEBI" id="CHEBI:78784"/>
        <dbReference type="ChEBI" id="CHEBI:78785"/>
        <dbReference type="EC" id="1.3.1.104"/>
    </reaction>
</comment>
<dbReference type="CDD" id="cd08292">
    <property type="entry name" value="ETR_like_2"/>
    <property type="match status" value="1"/>
</dbReference>
<dbReference type="GO" id="GO:0141148">
    <property type="term" value="F:enoyl-[acyl-carrier-protein] reductase (NADPH) activity"/>
    <property type="evidence" value="ECO:0007669"/>
    <property type="project" value="UniProtKB-EC"/>
</dbReference>
<dbReference type="OrthoDB" id="4190732at2"/>
<dbReference type="InterPro" id="IPR013149">
    <property type="entry name" value="ADH-like_C"/>
</dbReference>
<evidence type="ECO:0000313" key="13">
    <source>
        <dbReference type="Proteomes" id="UP000319804"/>
    </source>
</evidence>
<dbReference type="EC" id="1.3.1.104" evidence="9"/>
<dbReference type="RefSeq" id="WP_141380947.1">
    <property type="nucleotide sequence ID" value="NZ_BJNA01000039.1"/>
</dbReference>
<evidence type="ECO:0000256" key="10">
    <source>
        <dbReference type="ARBA" id="ARBA00048843"/>
    </source>
</evidence>
<dbReference type="GO" id="GO:0006633">
    <property type="term" value="P:fatty acid biosynthetic process"/>
    <property type="evidence" value="ECO:0007669"/>
    <property type="project" value="UniProtKB-KW"/>
</dbReference>
<accession>A0A4Y3UPQ8</accession>
<dbReference type="InterPro" id="IPR036291">
    <property type="entry name" value="NAD(P)-bd_dom_sf"/>
</dbReference>
<evidence type="ECO:0000256" key="6">
    <source>
        <dbReference type="ARBA" id="ARBA00023002"/>
    </source>
</evidence>
<keyword evidence="8" id="KW-0275">Fatty acid biosynthesis</keyword>
<keyword evidence="5" id="KW-0809">Transit peptide</keyword>
<reference evidence="12 13" key="1">
    <citation type="submission" date="2019-06" db="EMBL/GenBank/DDBJ databases">
        <title>Sequencing the genomes of 1000 actinobacteria strains.</title>
        <authorList>
            <person name="Klenk H.-P."/>
        </authorList>
    </citation>
    <scope>NUCLEOTIDE SEQUENCE [LARGE SCALE GENOMIC DNA]</scope>
    <source>
        <strain evidence="12 13">DSM 20427</strain>
    </source>
</reference>
<dbReference type="PANTHER" id="PTHR43981:SF2">
    <property type="entry name" value="ENOYL-[ACYL-CARRIER-PROTEIN] REDUCTASE, MITOCHONDRIAL"/>
    <property type="match status" value="1"/>
</dbReference>
<evidence type="ECO:0000256" key="9">
    <source>
        <dbReference type="ARBA" id="ARBA00038963"/>
    </source>
</evidence>
<dbReference type="EMBL" id="VFPS01000001">
    <property type="protein sequence ID" value="TQN00061.1"/>
    <property type="molecule type" value="Genomic_DNA"/>
</dbReference>
<evidence type="ECO:0000256" key="5">
    <source>
        <dbReference type="ARBA" id="ARBA00022946"/>
    </source>
</evidence>
<organism evidence="12 13">
    <name type="scientific">Microbacterium lacticum</name>
    <dbReference type="NCBI Taxonomy" id="33885"/>
    <lineage>
        <taxon>Bacteria</taxon>
        <taxon>Bacillati</taxon>
        <taxon>Actinomycetota</taxon>
        <taxon>Actinomycetes</taxon>
        <taxon>Micrococcales</taxon>
        <taxon>Microbacteriaceae</taxon>
        <taxon>Microbacterium</taxon>
    </lineage>
</organism>
<keyword evidence="13" id="KW-1185">Reference proteome</keyword>
<gene>
    <name evidence="12" type="ORF">FHX68_0130</name>
</gene>
<dbReference type="PANTHER" id="PTHR43981">
    <property type="entry name" value="ENOYL-[ACYL-CARRIER-PROTEIN] REDUCTASE, MITOCHONDRIAL"/>
    <property type="match status" value="1"/>
</dbReference>
<dbReference type="SUPFAM" id="SSF50129">
    <property type="entry name" value="GroES-like"/>
    <property type="match status" value="1"/>
</dbReference>
<dbReference type="Gene3D" id="3.90.180.10">
    <property type="entry name" value="Medium-chain alcohol dehydrogenases, catalytic domain"/>
    <property type="match status" value="1"/>
</dbReference>
<sequence>MRALVHDTFGDPSDVLHLADVETPEPGPGQVRVRTLLSPIHNHDLWTIRGTYGYKPELPARSGTEALGVVDAVGEGVTTLLPGQRVVTGGTFGVWAEYFVAPAAALIPVPDGIADEAAAQLVSMPFSALSLLEYLAVEPGQWIVQNTANGAVGRLVAQLAEARGVHVLGLVRRAEGVAELAAAGIESVVATDREGWRERALEITDGAPIVAGVDSVGGAASGDVLSLLAENGTLVVFGAMASPTMELSSGDIIFRQIAVKGFWGSKVSAAMEPARRAALIGEIITRVAEGSLSLPVSAVHAFDDAASAARENFTPGRIGKVLLRP</sequence>
<evidence type="ECO:0000256" key="7">
    <source>
        <dbReference type="ARBA" id="ARBA00023098"/>
    </source>
</evidence>
<evidence type="ECO:0000313" key="12">
    <source>
        <dbReference type="EMBL" id="TQN00061.1"/>
    </source>
</evidence>
<dbReference type="InterPro" id="IPR051034">
    <property type="entry name" value="Mito_Enoyl-ACP_Reductase"/>
</dbReference>
<feature type="domain" description="Enoyl reductase (ER)" evidence="11">
    <location>
        <begin position="11"/>
        <end position="323"/>
    </location>
</feature>
<dbReference type="Pfam" id="PF00107">
    <property type="entry name" value="ADH_zinc_N"/>
    <property type="match status" value="1"/>
</dbReference>
<keyword evidence="3" id="KW-0276">Fatty acid metabolism</keyword>